<organism evidence="2 3">
    <name type="scientific">Grylomicrobium aquisgranensis</name>
    <dbReference type="NCBI Taxonomy" id="2926318"/>
    <lineage>
        <taxon>Bacteria</taxon>
        <taxon>Bacillati</taxon>
        <taxon>Bacillota</taxon>
        <taxon>Erysipelotrichia</taxon>
        <taxon>Erysipelotrichales</taxon>
        <taxon>Erysipelotrichaceae</taxon>
        <taxon>Grylomicrobium</taxon>
    </lineage>
</organism>
<protein>
    <submittedName>
        <fullName evidence="2">DUF4065 domain-containing protein</fullName>
    </submittedName>
</protein>
<name>A0AB35U2N9_9FIRM</name>
<proteinExistence type="predicted"/>
<reference evidence="2 3" key="1">
    <citation type="submission" date="2022-03" db="EMBL/GenBank/DDBJ databases">
        <title>Novel taxa within the pig intestine.</title>
        <authorList>
            <person name="Wylensek D."/>
            <person name="Bishof K."/>
            <person name="Afrizal A."/>
            <person name="Clavel T."/>
        </authorList>
    </citation>
    <scope>NUCLEOTIDE SEQUENCE [LARGE SCALE GENOMIC DNA]</scope>
    <source>
        <strain evidence="2 3">CLA-KB-P133</strain>
    </source>
</reference>
<dbReference type="EMBL" id="JALBUR010000020">
    <property type="protein sequence ID" value="MDX8420053.1"/>
    <property type="molecule type" value="Genomic_DNA"/>
</dbReference>
<evidence type="ECO:0000313" key="3">
    <source>
        <dbReference type="Proteomes" id="UP001286174"/>
    </source>
</evidence>
<evidence type="ECO:0000259" key="1">
    <source>
        <dbReference type="Pfam" id="PF13274"/>
    </source>
</evidence>
<dbReference type="Pfam" id="PF13274">
    <property type="entry name" value="SocA_Panacea"/>
    <property type="match status" value="1"/>
</dbReference>
<dbReference type="Proteomes" id="UP001286174">
    <property type="component" value="Unassembled WGS sequence"/>
</dbReference>
<feature type="domain" description="Antitoxin SocA-like Panacea" evidence="1">
    <location>
        <begin position="27"/>
        <end position="117"/>
    </location>
</feature>
<gene>
    <name evidence="2" type="ORF">MOZ60_08080</name>
</gene>
<dbReference type="InterPro" id="IPR025272">
    <property type="entry name" value="SocA_Panacea"/>
</dbReference>
<accession>A0AB35U2N9</accession>
<evidence type="ECO:0000313" key="2">
    <source>
        <dbReference type="EMBL" id="MDX8420053.1"/>
    </source>
</evidence>
<dbReference type="AlphaFoldDB" id="A0AB35U2N9"/>
<keyword evidence="3" id="KW-1185">Reference proteome</keyword>
<comment type="caution">
    <text evidence="2">The sequence shown here is derived from an EMBL/GenBank/DDBJ whole genome shotgun (WGS) entry which is preliminary data.</text>
</comment>
<sequence>MYKAEQVAGYIVKKCVSDGQPISNLQLQKILYYVQLSFLKASGPLFEDDFEAWQFGPVVPAVYYKYSAYGSMPIDIFESKYHLDSDSMEMIDPIVDEKRELNPWDLVKETHRNGGAWDRIFQHGKGNRQVIPKQLIKTAG</sequence>
<dbReference type="RefSeq" id="WP_370596294.1">
    <property type="nucleotide sequence ID" value="NZ_JALBUR010000020.1"/>
</dbReference>